<evidence type="ECO:0000313" key="12">
    <source>
        <dbReference type="EMBL" id="BAM82423.1"/>
    </source>
</evidence>
<dbReference type="InterPro" id="IPR036642">
    <property type="entry name" value="Cyt_bc1_su8_sf"/>
</dbReference>
<dbReference type="OrthoDB" id="6683853at2759"/>
<evidence type="ECO:0000256" key="2">
    <source>
        <dbReference type="ARBA" id="ARBA00007668"/>
    </source>
</evidence>
<reference evidence="12 13" key="2">
    <citation type="journal article" date="2007" name="BMC Biol.">
        <title>A 100%-complete sequence reveals unusually simple genomic features in the hot-spring red alga Cyanidioschyzon merolae.</title>
        <authorList>
            <person name="Nozaki H."/>
            <person name="Takano H."/>
            <person name="Misumi O."/>
            <person name="Terasawa K."/>
            <person name="Matsuzaki M."/>
            <person name="Maruyama S."/>
            <person name="Nishida K."/>
            <person name="Yagisawa F."/>
            <person name="Yoshida Y."/>
            <person name="Fujiwara T."/>
            <person name="Takio S."/>
            <person name="Tamura K."/>
            <person name="Chung S.J."/>
            <person name="Nakamura S."/>
            <person name="Kuroiwa H."/>
            <person name="Tanaka K."/>
            <person name="Sato N."/>
            <person name="Kuroiwa T."/>
        </authorList>
    </citation>
    <scope>NUCLEOTIDE SEQUENCE [LARGE SCALE GENOMIC DNA]</scope>
    <source>
        <strain evidence="12 13">10D</strain>
    </source>
</reference>
<dbReference type="RefSeq" id="XP_005538459.1">
    <property type="nucleotide sequence ID" value="XM_005538402.1"/>
</dbReference>
<evidence type="ECO:0000256" key="4">
    <source>
        <dbReference type="ARBA" id="ARBA00022660"/>
    </source>
</evidence>
<keyword evidence="6 11" id="KW-0999">Mitochondrion inner membrane</keyword>
<sequence length="76" mass="9005">MPAKPNIRLRGQIEYFVSPYEQRIFADWFDPKLVLTKLQRKVSENAKDVLPAFFVLVGTIYLGDKLHEEEAKRHRF</sequence>
<gene>
    <name evidence="12" type="ORF">CYME_CMR178C</name>
</gene>
<evidence type="ECO:0000256" key="8">
    <source>
        <dbReference type="ARBA" id="ARBA00022989"/>
    </source>
</evidence>
<keyword evidence="10" id="KW-0472">Membrane</keyword>
<protein>
    <recommendedName>
        <fullName evidence="11">Cytochrome b-c1 complex subunit 8</fullName>
    </recommendedName>
    <alternativeName>
        <fullName evidence="11">Complex III subunit 8</fullName>
    </alternativeName>
</protein>
<dbReference type="OMA" id="NWEWIPN"/>
<dbReference type="Proteomes" id="UP000007014">
    <property type="component" value="Chromosome 18"/>
</dbReference>
<dbReference type="GO" id="GO:0045275">
    <property type="term" value="C:respiratory chain complex III"/>
    <property type="evidence" value="ECO:0007669"/>
    <property type="project" value="UniProtKB-UniRule"/>
</dbReference>
<keyword evidence="5" id="KW-0812">Transmembrane</keyword>
<keyword evidence="9 11" id="KW-0496">Mitochondrion</keyword>
<evidence type="ECO:0000256" key="11">
    <source>
        <dbReference type="RuleBase" id="RU368118"/>
    </source>
</evidence>
<dbReference type="InterPro" id="IPR004205">
    <property type="entry name" value="Cyt_bc1_su8"/>
</dbReference>
<dbReference type="SUPFAM" id="SSF81508">
    <property type="entry name" value="Ubiquinone-binding protein QP-C of cytochrome bc1 complex (Ubiquinol-cytochrome c reductase)"/>
    <property type="match status" value="1"/>
</dbReference>
<keyword evidence="13" id="KW-1185">Reference proteome</keyword>
<evidence type="ECO:0000256" key="3">
    <source>
        <dbReference type="ARBA" id="ARBA00022448"/>
    </source>
</evidence>
<accession>M1VL72</accession>
<evidence type="ECO:0000256" key="5">
    <source>
        <dbReference type="ARBA" id="ARBA00022692"/>
    </source>
</evidence>
<evidence type="ECO:0000256" key="6">
    <source>
        <dbReference type="ARBA" id="ARBA00022792"/>
    </source>
</evidence>
<name>M1VL72_CYAM1</name>
<evidence type="ECO:0000256" key="9">
    <source>
        <dbReference type="ARBA" id="ARBA00023128"/>
    </source>
</evidence>
<dbReference type="HOGENOM" id="CLU_2657980_0_0_1"/>
<dbReference type="GO" id="GO:0005743">
    <property type="term" value="C:mitochondrial inner membrane"/>
    <property type="evidence" value="ECO:0007669"/>
    <property type="project" value="UniProtKB-SubCell"/>
</dbReference>
<dbReference type="Gene3D" id="1.20.5.210">
    <property type="entry name" value="Cytochrome b-c1 complex subunit 8"/>
    <property type="match status" value="1"/>
</dbReference>
<evidence type="ECO:0000313" key="13">
    <source>
        <dbReference type="Proteomes" id="UP000007014"/>
    </source>
</evidence>
<dbReference type="GO" id="GO:0006122">
    <property type="term" value="P:mitochondrial electron transport, ubiquinol to cytochrome c"/>
    <property type="evidence" value="ECO:0007669"/>
    <property type="project" value="UniProtKB-UniRule"/>
</dbReference>
<evidence type="ECO:0000256" key="7">
    <source>
        <dbReference type="ARBA" id="ARBA00022982"/>
    </source>
</evidence>
<comment type="function">
    <text evidence="11">Component of the ubiquinol-cytochrome c oxidoreductase, a multisubunit transmembrane complex that is part of the mitochondrial electron transport chain which drives oxidative phosphorylation. The complex plays an important role in the uptake of multiple carbon sources present in different host niches.</text>
</comment>
<dbReference type="AlphaFoldDB" id="M1VL72"/>
<keyword evidence="4 11" id="KW-0679">Respiratory chain</keyword>
<comment type="similarity">
    <text evidence="2 11">Belongs to the UQCRQ/QCR8 family.</text>
</comment>
<evidence type="ECO:0000256" key="10">
    <source>
        <dbReference type="ARBA" id="ARBA00023136"/>
    </source>
</evidence>
<keyword evidence="12" id="KW-0830">Ubiquinone</keyword>
<dbReference type="STRING" id="280699.M1VL72"/>
<dbReference type="Gramene" id="CMR178CT">
    <property type="protein sequence ID" value="CMR178CT"/>
    <property type="gene ID" value="CMR178C"/>
</dbReference>
<reference evidence="12 13" key="1">
    <citation type="journal article" date="2004" name="Nature">
        <title>Genome sequence of the ultrasmall unicellular red alga Cyanidioschyzon merolae 10D.</title>
        <authorList>
            <person name="Matsuzaki M."/>
            <person name="Misumi O."/>
            <person name="Shin-i T."/>
            <person name="Maruyama S."/>
            <person name="Takahara M."/>
            <person name="Miyagishima S."/>
            <person name="Mori T."/>
            <person name="Nishida K."/>
            <person name="Yagisawa F."/>
            <person name="Nishida K."/>
            <person name="Yoshida Y."/>
            <person name="Nishimura Y."/>
            <person name="Nakao S."/>
            <person name="Kobayashi T."/>
            <person name="Momoyama Y."/>
            <person name="Higashiyama T."/>
            <person name="Minoda A."/>
            <person name="Sano M."/>
            <person name="Nomoto H."/>
            <person name="Oishi K."/>
            <person name="Hayashi H."/>
            <person name="Ohta F."/>
            <person name="Nishizaka S."/>
            <person name="Haga S."/>
            <person name="Miura S."/>
            <person name="Morishita T."/>
            <person name="Kabeya Y."/>
            <person name="Terasawa K."/>
            <person name="Suzuki Y."/>
            <person name="Ishii Y."/>
            <person name="Asakawa S."/>
            <person name="Takano H."/>
            <person name="Ohta N."/>
            <person name="Kuroiwa H."/>
            <person name="Tanaka K."/>
            <person name="Shimizu N."/>
            <person name="Sugano S."/>
            <person name="Sato N."/>
            <person name="Nozaki H."/>
            <person name="Ogasawara N."/>
            <person name="Kohara Y."/>
            <person name="Kuroiwa T."/>
        </authorList>
    </citation>
    <scope>NUCLEOTIDE SEQUENCE [LARGE SCALE GENOMIC DNA]</scope>
    <source>
        <strain evidence="12 13">10D</strain>
    </source>
</reference>
<organism evidence="12 13">
    <name type="scientific">Cyanidioschyzon merolae (strain NIES-3377 / 10D)</name>
    <name type="common">Unicellular red alga</name>
    <dbReference type="NCBI Taxonomy" id="280699"/>
    <lineage>
        <taxon>Eukaryota</taxon>
        <taxon>Rhodophyta</taxon>
        <taxon>Bangiophyceae</taxon>
        <taxon>Cyanidiales</taxon>
        <taxon>Cyanidiaceae</taxon>
        <taxon>Cyanidioschyzon</taxon>
    </lineage>
</organism>
<keyword evidence="7 11" id="KW-0249">Electron transport</keyword>
<comment type="subcellular location">
    <subcellularLocation>
        <location evidence="1 11">Mitochondrion inner membrane</location>
        <topology evidence="1 11">Single-pass membrane protein</topology>
    </subcellularLocation>
</comment>
<evidence type="ECO:0000256" key="1">
    <source>
        <dbReference type="ARBA" id="ARBA00004434"/>
    </source>
</evidence>
<keyword evidence="8" id="KW-1133">Transmembrane helix</keyword>
<dbReference type="EMBL" id="AP006500">
    <property type="protein sequence ID" value="BAM82423.1"/>
    <property type="molecule type" value="Genomic_DNA"/>
</dbReference>
<keyword evidence="3 11" id="KW-0813">Transport</keyword>
<dbReference type="KEGG" id="cme:CYME_CMR178C"/>
<proteinExistence type="inferred from homology"/>
<dbReference type="Pfam" id="PF02939">
    <property type="entry name" value="UcrQ"/>
    <property type="match status" value="1"/>
</dbReference>
<dbReference type="GeneID" id="16996655"/>